<name>A0A1B0EZX0_LUTLO</name>
<organism evidence="3 4">
    <name type="scientific">Lutzomyia longipalpis</name>
    <name type="common">Sand fly</name>
    <dbReference type="NCBI Taxonomy" id="7200"/>
    <lineage>
        <taxon>Eukaryota</taxon>
        <taxon>Metazoa</taxon>
        <taxon>Ecdysozoa</taxon>
        <taxon>Arthropoda</taxon>
        <taxon>Hexapoda</taxon>
        <taxon>Insecta</taxon>
        <taxon>Pterygota</taxon>
        <taxon>Neoptera</taxon>
        <taxon>Endopterygota</taxon>
        <taxon>Diptera</taxon>
        <taxon>Nematocera</taxon>
        <taxon>Psychodoidea</taxon>
        <taxon>Psychodidae</taxon>
        <taxon>Lutzomyia</taxon>
        <taxon>Lutzomyia</taxon>
    </lineage>
</organism>
<evidence type="ECO:0000313" key="4">
    <source>
        <dbReference type="Proteomes" id="UP000092461"/>
    </source>
</evidence>
<feature type="region of interest" description="Disordered" evidence="1">
    <location>
        <begin position="175"/>
        <end position="246"/>
    </location>
</feature>
<dbReference type="Pfam" id="PF16091">
    <property type="entry name" value="DUF4820"/>
    <property type="match status" value="1"/>
</dbReference>
<dbReference type="Proteomes" id="UP000092461">
    <property type="component" value="Unassembled WGS sequence"/>
</dbReference>
<dbReference type="VEuPathDB" id="VectorBase:LLOJ008550"/>
<dbReference type="InterPro" id="IPR032150">
    <property type="entry name" value="DUF4820"/>
</dbReference>
<feature type="compositionally biased region" description="Acidic residues" evidence="1">
    <location>
        <begin position="184"/>
        <end position="196"/>
    </location>
</feature>
<feature type="compositionally biased region" description="Acidic residues" evidence="1">
    <location>
        <begin position="227"/>
        <end position="246"/>
    </location>
</feature>
<dbReference type="EnsemblMetazoa" id="LLOJ008550-RA">
    <property type="protein sequence ID" value="LLOJ008550-PA"/>
    <property type="gene ID" value="LLOJ008550"/>
</dbReference>
<proteinExistence type="predicted"/>
<evidence type="ECO:0000256" key="1">
    <source>
        <dbReference type="SAM" id="MobiDB-lite"/>
    </source>
</evidence>
<dbReference type="VEuPathDB" id="VectorBase:LLONM1_010361"/>
<reference evidence="3" key="1">
    <citation type="submission" date="2020-05" db="UniProtKB">
        <authorList>
            <consortium name="EnsemblMetazoa"/>
        </authorList>
    </citation>
    <scope>IDENTIFICATION</scope>
    <source>
        <strain evidence="3">Jacobina</strain>
    </source>
</reference>
<protein>
    <submittedName>
        <fullName evidence="3">Uncharacterized protein</fullName>
    </submittedName>
</protein>
<evidence type="ECO:0000256" key="2">
    <source>
        <dbReference type="SAM" id="Phobius"/>
    </source>
</evidence>
<sequence>MPSRSATESHSQQLYGFPLILYSLLLRVAATLFGQLLLHLGDRLLWTVENLTYWSIPSHRLAEFTNSPQTPLVRPLSWWLFLPSLLWLRLIRKGLTIVLWFIGYEPVTPISMVQYIQTQRNRIQAIKQSGVQTIRKRREESAKKAGLIRGILLRIQKLFYLIFLHFEDEEVKTQIVQSEKPVNNEEEKEESTDGETELTLAELLEKYTNMEDNEENDPDYIPNEESSSTEEDCSGEEDEEDETIDEVELQDLFNKENFCDLEKLTSKHP</sequence>
<keyword evidence="2" id="KW-1133">Transmembrane helix</keyword>
<dbReference type="EMBL" id="AJWK01028972">
    <property type="status" value="NOT_ANNOTATED_CDS"/>
    <property type="molecule type" value="Genomic_DNA"/>
</dbReference>
<keyword evidence="2" id="KW-0812">Transmembrane</keyword>
<dbReference type="AlphaFoldDB" id="A0A1B0EZX0"/>
<accession>A0A1B0EZX0</accession>
<evidence type="ECO:0000313" key="3">
    <source>
        <dbReference type="EnsemblMetazoa" id="LLOJ008550-PA"/>
    </source>
</evidence>
<keyword evidence="4" id="KW-1185">Reference proteome</keyword>
<keyword evidence="2" id="KW-0472">Membrane</keyword>
<feature type="transmembrane region" description="Helical" evidence="2">
    <location>
        <begin position="14"/>
        <end position="38"/>
    </location>
</feature>